<keyword evidence="3 5" id="KW-1133">Transmembrane helix</keyword>
<feature type="transmembrane region" description="Helical" evidence="5">
    <location>
        <begin position="149"/>
        <end position="170"/>
    </location>
</feature>
<evidence type="ECO:0000256" key="1">
    <source>
        <dbReference type="ARBA" id="ARBA00004141"/>
    </source>
</evidence>
<organism evidence="7 8">
    <name type="scientific">Bacillus cereus</name>
    <dbReference type="NCBI Taxonomy" id="1396"/>
    <lineage>
        <taxon>Bacteria</taxon>
        <taxon>Bacillati</taxon>
        <taxon>Bacillota</taxon>
        <taxon>Bacilli</taxon>
        <taxon>Bacillales</taxon>
        <taxon>Bacillaceae</taxon>
        <taxon>Bacillus</taxon>
        <taxon>Bacillus cereus group</taxon>
    </lineage>
</organism>
<proteinExistence type="predicted"/>
<accession>A0AA44Q6J9</accession>
<reference evidence="7 8" key="1">
    <citation type="submission" date="2017-09" db="EMBL/GenBank/DDBJ databases">
        <title>Large-scale bioinformatics analysis of Bacillus genomes uncovers conserved roles of natural products in bacterial physiology.</title>
        <authorList>
            <consortium name="Agbiome Team Llc"/>
            <person name="Bleich R.M."/>
            <person name="Grubbs K.J."/>
            <person name="Santa Maria K.C."/>
            <person name="Allen S.E."/>
            <person name="Farag S."/>
            <person name="Shank E.A."/>
            <person name="Bowers A."/>
        </authorList>
    </citation>
    <scope>NUCLEOTIDE SEQUENCE [LARGE SCALE GENOMIC DNA]</scope>
    <source>
        <strain evidence="7 8">AFS067272</strain>
    </source>
</reference>
<evidence type="ECO:0000313" key="8">
    <source>
        <dbReference type="Proteomes" id="UP000226357"/>
    </source>
</evidence>
<gene>
    <name evidence="7" type="ORF">COK38_23305</name>
</gene>
<evidence type="ECO:0000313" key="7">
    <source>
        <dbReference type="EMBL" id="PFR90752.1"/>
    </source>
</evidence>
<feature type="domain" description="Methylamine utilisation protein MauE" evidence="6">
    <location>
        <begin position="1"/>
        <end position="124"/>
    </location>
</feature>
<feature type="transmembrane region" description="Helical" evidence="5">
    <location>
        <begin position="47"/>
        <end position="65"/>
    </location>
</feature>
<dbReference type="EMBL" id="NVBO01000295">
    <property type="protein sequence ID" value="PFR90752.1"/>
    <property type="molecule type" value="Genomic_DNA"/>
</dbReference>
<evidence type="ECO:0000256" key="5">
    <source>
        <dbReference type="SAM" id="Phobius"/>
    </source>
</evidence>
<sequence>MSIISLIFTTGSGLVLFISGLFKIISIRESSNVMYKITFLPKKIAKIIGYLFPIIELLIATLLILRINNLLINTIAILMLSTFVIFNANAVLKHNHEECFCFGKILKTRMGIGGLVQSSLLLLSLLPNIVLSNLNIITIFSFESFNFEFATIIITIIIWATTLIVIRTIIDKLLILDS</sequence>
<dbReference type="RefSeq" id="WP_098523666.1">
    <property type="nucleotide sequence ID" value="NZ_NUYJ01000124.1"/>
</dbReference>
<dbReference type="Pfam" id="PF07291">
    <property type="entry name" value="MauE"/>
    <property type="match status" value="1"/>
</dbReference>
<dbReference type="GO" id="GO:0030416">
    <property type="term" value="P:methylamine metabolic process"/>
    <property type="evidence" value="ECO:0007669"/>
    <property type="project" value="InterPro"/>
</dbReference>
<feature type="transmembrane region" description="Helical" evidence="5">
    <location>
        <begin position="71"/>
        <end position="92"/>
    </location>
</feature>
<dbReference type="InterPro" id="IPR009908">
    <property type="entry name" value="Methylamine_util_MauE"/>
</dbReference>
<feature type="transmembrane region" description="Helical" evidence="5">
    <location>
        <begin position="6"/>
        <end position="26"/>
    </location>
</feature>
<protein>
    <recommendedName>
        <fullName evidence="6">Methylamine utilisation protein MauE domain-containing protein</fullName>
    </recommendedName>
</protein>
<comment type="caution">
    <text evidence="7">The sequence shown here is derived from an EMBL/GenBank/DDBJ whole genome shotgun (WGS) entry which is preliminary data.</text>
</comment>
<evidence type="ECO:0000256" key="4">
    <source>
        <dbReference type="ARBA" id="ARBA00023136"/>
    </source>
</evidence>
<dbReference type="GO" id="GO:0016020">
    <property type="term" value="C:membrane"/>
    <property type="evidence" value="ECO:0007669"/>
    <property type="project" value="UniProtKB-SubCell"/>
</dbReference>
<feature type="transmembrane region" description="Helical" evidence="5">
    <location>
        <begin position="112"/>
        <end position="137"/>
    </location>
</feature>
<dbReference type="Proteomes" id="UP000226357">
    <property type="component" value="Unassembled WGS sequence"/>
</dbReference>
<evidence type="ECO:0000256" key="3">
    <source>
        <dbReference type="ARBA" id="ARBA00022989"/>
    </source>
</evidence>
<evidence type="ECO:0000259" key="6">
    <source>
        <dbReference type="Pfam" id="PF07291"/>
    </source>
</evidence>
<comment type="subcellular location">
    <subcellularLocation>
        <location evidence="1">Membrane</location>
        <topology evidence="1">Multi-pass membrane protein</topology>
    </subcellularLocation>
</comment>
<keyword evidence="2 5" id="KW-0812">Transmembrane</keyword>
<keyword evidence="4 5" id="KW-0472">Membrane</keyword>
<name>A0AA44Q6J9_BACCE</name>
<dbReference type="AlphaFoldDB" id="A0AA44Q6J9"/>
<evidence type="ECO:0000256" key="2">
    <source>
        <dbReference type="ARBA" id="ARBA00022692"/>
    </source>
</evidence>